<comment type="caution">
    <text evidence="3">The sequence shown here is derived from an EMBL/GenBank/DDBJ whole genome shotgun (WGS) entry which is preliminary data.</text>
</comment>
<dbReference type="EMBL" id="JAOYFC010000001">
    <property type="protein sequence ID" value="MCV6824225.1"/>
    <property type="molecule type" value="Genomic_DNA"/>
</dbReference>
<dbReference type="RefSeq" id="WP_263953041.1">
    <property type="nucleotide sequence ID" value="NZ_JAOYFC010000001.1"/>
</dbReference>
<evidence type="ECO:0000313" key="4">
    <source>
        <dbReference type="Proteomes" id="UP001208041"/>
    </source>
</evidence>
<sequence>MSGFDRDQGRTQDSIQRHDGHPTSEQGHFQPRADAPPAGYPHLGAAPTEPPLHAPHSYAHAQQATEPQAPQHAAHGQPTRVDRPQTEAFYQPEPDYNQPNTGQHGGSVPPPDGQGSEEGATFMHVLGAVTSLALVVGLGVWGYQLAVRDVSGLPIVRALEGPSRVQPDDPGGQLASNQGLSVNAVQAEGEAEPAAERLQLAPKTVDVLPSDPVVATAPAIVPVPKPSPLKQDPATLAAPAPELAAPKPIAVAAAPDDLPIVGEAIAEEAVPEADDVHEDRLPASVPGLAKSARPAVRPANFASVVSAQKDQASAVEAALAEAVNAPEGVVVPQAGDLVRDIEPDKIPVGTNLVQLGAFASIDIARAEWARLSLKHEGFMAGKDRVIQSASSGGRTFYRLRAHGFADISDARRFCVALKAENSECVPLVTR</sequence>
<feature type="domain" description="SPOR" evidence="2">
    <location>
        <begin position="345"/>
        <end position="430"/>
    </location>
</feature>
<name>A0AAE3J009_9RHOB</name>
<feature type="compositionally biased region" description="Basic and acidic residues" evidence="1">
    <location>
        <begin position="1"/>
        <end position="22"/>
    </location>
</feature>
<dbReference type="GO" id="GO:0042834">
    <property type="term" value="F:peptidoglycan binding"/>
    <property type="evidence" value="ECO:0007669"/>
    <property type="project" value="InterPro"/>
</dbReference>
<evidence type="ECO:0000313" key="3">
    <source>
        <dbReference type="EMBL" id="MCV6824225.1"/>
    </source>
</evidence>
<evidence type="ECO:0000259" key="2">
    <source>
        <dbReference type="PROSITE" id="PS51724"/>
    </source>
</evidence>
<evidence type="ECO:0000256" key="1">
    <source>
        <dbReference type="SAM" id="MobiDB-lite"/>
    </source>
</evidence>
<gene>
    <name evidence="3" type="ORF">OH136_06605</name>
</gene>
<reference evidence="3" key="1">
    <citation type="submission" date="2022-10" db="EMBL/GenBank/DDBJ databases">
        <authorList>
            <person name="Yue Y."/>
        </authorList>
    </citation>
    <scope>NUCLEOTIDE SEQUENCE</scope>
    <source>
        <strain evidence="3">Z654</strain>
    </source>
</reference>
<dbReference type="SUPFAM" id="SSF110997">
    <property type="entry name" value="Sporulation related repeat"/>
    <property type="match status" value="1"/>
</dbReference>
<organism evidence="3 4">
    <name type="scientific">Halocynthiibacter halioticoli</name>
    <dbReference type="NCBI Taxonomy" id="2986804"/>
    <lineage>
        <taxon>Bacteria</taxon>
        <taxon>Pseudomonadati</taxon>
        <taxon>Pseudomonadota</taxon>
        <taxon>Alphaproteobacteria</taxon>
        <taxon>Rhodobacterales</taxon>
        <taxon>Paracoccaceae</taxon>
        <taxon>Halocynthiibacter</taxon>
    </lineage>
</organism>
<dbReference type="PROSITE" id="PS51724">
    <property type="entry name" value="SPOR"/>
    <property type="match status" value="1"/>
</dbReference>
<dbReference type="Gene3D" id="3.30.70.1070">
    <property type="entry name" value="Sporulation related repeat"/>
    <property type="match status" value="1"/>
</dbReference>
<keyword evidence="4" id="KW-1185">Reference proteome</keyword>
<dbReference type="InterPro" id="IPR007730">
    <property type="entry name" value="SPOR-like_dom"/>
</dbReference>
<dbReference type="Proteomes" id="UP001208041">
    <property type="component" value="Unassembled WGS sequence"/>
</dbReference>
<dbReference type="AlphaFoldDB" id="A0AAE3J009"/>
<dbReference type="Pfam" id="PF05036">
    <property type="entry name" value="SPOR"/>
    <property type="match status" value="1"/>
</dbReference>
<dbReference type="InterPro" id="IPR036680">
    <property type="entry name" value="SPOR-like_sf"/>
</dbReference>
<accession>A0AAE3J009</accession>
<proteinExistence type="predicted"/>
<feature type="region of interest" description="Disordered" evidence="1">
    <location>
        <begin position="1"/>
        <end position="118"/>
    </location>
</feature>
<protein>
    <submittedName>
        <fullName evidence="3">SPOR domain-containing protein</fullName>
    </submittedName>
</protein>